<dbReference type="Proteomes" id="UP000623440">
    <property type="component" value="Unassembled WGS sequence"/>
</dbReference>
<protein>
    <submittedName>
        <fullName evidence="1">Uncharacterized protein</fullName>
    </submittedName>
</protein>
<comment type="caution">
    <text evidence="1">The sequence shown here is derived from an EMBL/GenBank/DDBJ whole genome shotgun (WGS) entry which is preliminary data.</text>
</comment>
<evidence type="ECO:0000313" key="1">
    <source>
        <dbReference type="EMBL" id="MBD2536538.1"/>
    </source>
</evidence>
<accession>A0ABR8E557</accession>
<organism evidence="1 2">
    <name type="scientific">Nostoc flagelliforme FACHB-838</name>
    <dbReference type="NCBI Taxonomy" id="2692904"/>
    <lineage>
        <taxon>Bacteria</taxon>
        <taxon>Bacillati</taxon>
        <taxon>Cyanobacteriota</taxon>
        <taxon>Cyanophyceae</taxon>
        <taxon>Nostocales</taxon>
        <taxon>Nostocaceae</taxon>
        <taxon>Nostoc</taxon>
    </lineage>
</organism>
<dbReference type="EMBL" id="JACJSI010000482">
    <property type="protein sequence ID" value="MBD2536538.1"/>
    <property type="molecule type" value="Genomic_DNA"/>
</dbReference>
<dbReference type="RefSeq" id="WP_190947247.1">
    <property type="nucleotide sequence ID" value="NZ_JACJSI010000482.1"/>
</dbReference>
<name>A0ABR8E557_9NOSO</name>
<evidence type="ECO:0000313" key="2">
    <source>
        <dbReference type="Proteomes" id="UP000623440"/>
    </source>
</evidence>
<gene>
    <name evidence="1" type="ORF">H6G97_47615</name>
</gene>
<proteinExistence type="predicted"/>
<sequence>MLYCSLKTRLQWRSPLTQASPIAAPALIPAQVTTAPPQPTISLRRWRSVEGANGNHWFPKYN</sequence>
<reference evidence="1 2" key="1">
    <citation type="journal article" date="2020" name="ISME J.">
        <title>Comparative genomics reveals insights into cyanobacterial evolution and habitat adaptation.</title>
        <authorList>
            <person name="Chen M.Y."/>
            <person name="Teng W.K."/>
            <person name="Zhao L."/>
            <person name="Hu C.X."/>
            <person name="Zhou Y.K."/>
            <person name="Han B.P."/>
            <person name="Song L.R."/>
            <person name="Shu W.S."/>
        </authorList>
    </citation>
    <scope>NUCLEOTIDE SEQUENCE [LARGE SCALE GENOMIC DNA]</scope>
    <source>
        <strain evidence="1 2">FACHB-838</strain>
    </source>
</reference>
<keyword evidence="2" id="KW-1185">Reference proteome</keyword>